<protein>
    <recommendedName>
        <fullName evidence="7">G-protein coupled receptors family 2 profile 2 domain-containing protein</fullName>
    </recommendedName>
</protein>
<feature type="transmembrane region" description="Helical" evidence="6">
    <location>
        <begin position="538"/>
        <end position="561"/>
    </location>
</feature>
<feature type="transmembrane region" description="Helical" evidence="6">
    <location>
        <begin position="573"/>
        <end position="597"/>
    </location>
</feature>
<reference evidence="8" key="2">
    <citation type="submission" date="2025-08" db="UniProtKB">
        <authorList>
            <consortium name="Ensembl"/>
        </authorList>
    </citation>
    <scope>IDENTIFICATION</scope>
</reference>
<evidence type="ECO:0000313" key="8">
    <source>
        <dbReference type="Ensembl" id="ENSCMMP00000001751.1"/>
    </source>
</evidence>
<organism evidence="8 9">
    <name type="scientific">Cairina moschata</name>
    <name type="common">Muscovy duck</name>
    <dbReference type="NCBI Taxonomy" id="8855"/>
    <lineage>
        <taxon>Eukaryota</taxon>
        <taxon>Metazoa</taxon>
        <taxon>Chordata</taxon>
        <taxon>Craniata</taxon>
        <taxon>Vertebrata</taxon>
        <taxon>Euteleostomi</taxon>
        <taxon>Archelosauria</taxon>
        <taxon>Archosauria</taxon>
        <taxon>Dinosauria</taxon>
        <taxon>Saurischia</taxon>
        <taxon>Theropoda</taxon>
        <taxon>Coelurosauria</taxon>
        <taxon>Aves</taxon>
        <taxon>Neognathae</taxon>
        <taxon>Galloanserae</taxon>
        <taxon>Anseriformes</taxon>
        <taxon>Anatidae</taxon>
        <taxon>Anatinae</taxon>
        <taxon>Cairina</taxon>
    </lineage>
</organism>
<dbReference type="GO" id="GO:0007166">
    <property type="term" value="P:cell surface receptor signaling pathway"/>
    <property type="evidence" value="ECO:0007669"/>
    <property type="project" value="InterPro"/>
</dbReference>
<reference evidence="8" key="3">
    <citation type="submission" date="2025-09" db="UniProtKB">
        <authorList>
            <consortium name="Ensembl"/>
        </authorList>
    </citation>
    <scope>IDENTIFICATION</scope>
</reference>
<keyword evidence="3 6" id="KW-1133">Transmembrane helix</keyword>
<evidence type="ECO:0000259" key="7">
    <source>
        <dbReference type="PROSITE" id="PS50261"/>
    </source>
</evidence>
<feature type="transmembrane region" description="Helical" evidence="6">
    <location>
        <begin position="696"/>
        <end position="721"/>
    </location>
</feature>
<reference evidence="8" key="1">
    <citation type="submission" date="2018-09" db="EMBL/GenBank/DDBJ databases">
        <title>Common duck and Muscovy duck high density SNP chip.</title>
        <authorList>
            <person name="Vignal A."/>
            <person name="Thebault N."/>
            <person name="Warren W.C."/>
        </authorList>
    </citation>
    <scope>NUCLEOTIDE SEQUENCE [LARGE SCALE GENOMIC DNA]</scope>
</reference>
<dbReference type="PRINTS" id="PR00249">
    <property type="entry name" value="GPCRSECRETIN"/>
</dbReference>
<feature type="transmembrane region" description="Helical" evidence="6">
    <location>
        <begin position="458"/>
        <end position="483"/>
    </location>
</feature>
<comment type="subcellular location">
    <subcellularLocation>
        <location evidence="1">Membrane</location>
        <topology evidence="1">Multi-pass membrane protein</topology>
    </subcellularLocation>
</comment>
<dbReference type="GO" id="GO:0005886">
    <property type="term" value="C:plasma membrane"/>
    <property type="evidence" value="ECO:0007669"/>
    <property type="project" value="TreeGrafter"/>
</dbReference>
<evidence type="ECO:0000256" key="6">
    <source>
        <dbReference type="SAM" id="Phobius"/>
    </source>
</evidence>
<dbReference type="PROSITE" id="PS50261">
    <property type="entry name" value="G_PROTEIN_RECEP_F2_4"/>
    <property type="match status" value="1"/>
</dbReference>
<keyword evidence="4 6" id="KW-0472">Membrane</keyword>
<dbReference type="PANTHER" id="PTHR12011:SF285">
    <property type="entry name" value="ADHESION G PROTEIN-COUPLED RECEPTOR G3"/>
    <property type="match status" value="1"/>
</dbReference>
<keyword evidence="9" id="KW-1185">Reference proteome</keyword>
<keyword evidence="2 6" id="KW-0812">Transmembrane</keyword>
<evidence type="ECO:0000256" key="5">
    <source>
        <dbReference type="SAM" id="MobiDB-lite"/>
    </source>
</evidence>
<feature type="domain" description="G-protein coupled receptors family 2 profile 2" evidence="7">
    <location>
        <begin position="462"/>
        <end position="720"/>
    </location>
</feature>
<evidence type="ECO:0000256" key="2">
    <source>
        <dbReference type="ARBA" id="ARBA00022692"/>
    </source>
</evidence>
<dbReference type="GO" id="GO:0004930">
    <property type="term" value="F:G protein-coupled receptor activity"/>
    <property type="evidence" value="ECO:0007669"/>
    <property type="project" value="InterPro"/>
</dbReference>
<feature type="region of interest" description="Disordered" evidence="5">
    <location>
        <begin position="355"/>
        <end position="374"/>
    </location>
</feature>
<evidence type="ECO:0000256" key="4">
    <source>
        <dbReference type="ARBA" id="ARBA00023136"/>
    </source>
</evidence>
<dbReference type="Gene3D" id="1.20.1070.10">
    <property type="entry name" value="Rhodopsin 7-helix transmembrane proteins"/>
    <property type="match status" value="1"/>
</dbReference>
<dbReference type="Proteomes" id="UP000694556">
    <property type="component" value="Chromosome 12"/>
</dbReference>
<feature type="transmembrane region" description="Helical" evidence="6">
    <location>
        <begin position="668"/>
        <end position="690"/>
    </location>
</feature>
<feature type="transmembrane region" description="Helical" evidence="6">
    <location>
        <begin position="625"/>
        <end position="648"/>
    </location>
</feature>
<sequence length="746" mass="81410">MSSPPCQPPARAAGSTTKLWGTVLPAQLSPRCPKQEDNQMGQVLDDTVVGIAVEDMEISGLQDPVRLTFAHRQLPPVSWMCPPSPCLSTEAQAHTTLPFAECHPAVCLLGAQPRYWSGAGFWCSGVGESWREVALGTPAELPKASGQGMNGPLPCQGPHCCVESAGDAEGFVLGMLCRWDMALALCSCWAGVPQRYQTIHGTLCATLLASVLPPPSHQEALQLPHLCLRVSVGWDGGLGWRMLAWCSLLSPCAGCRAGRGLEHHRMCHSAWGQADRLFLQPSHLLHSPPGDNPIPYSSCFYPGYAASPSLTYLVPQVSPLAAQSFLLPGKPRPFLKRTSAPASCPRRQEHISRGYKGWTWPDSGSTETQGPFPHLVPTPRERLHLLRPTPTSTLPEGSGLVRSCSTSPGVLLLCCRTPRSPVVLTAVARFSRLVWAHLTQGARVWQNPALSRFMAQTVVAVANTSCGVAVAFSIFTIAFYIFLRCNYQQFRSEESIRTNLGLHMNLVSSLLLLNLAFLLNSGVSSRAMPGLCSALGGLTHYCLLCCFTWTVLEGCHLYLLFVKVLGTYIHHYLAKLCLVGWGFPALVVAVAGAIGSYGEYNIQTMDHQTVVHLCWINSEHVLVHYITNCGYFGLVFLFNTVIFGVVAWKNCHLWSTGMVQGHCKAWRVALAVVGLFCLLGVTWALTFLSYGSSSMLMLYLSAILNSLQGLFIFIWLVVLYYPKMEETTNSLSHITKNDRTVAVSQG</sequence>
<dbReference type="InterPro" id="IPR017981">
    <property type="entry name" value="GPCR_2-like_7TM"/>
</dbReference>
<dbReference type="AlphaFoldDB" id="A0A8C3GDR0"/>
<dbReference type="Pfam" id="PF00002">
    <property type="entry name" value="7tm_2"/>
    <property type="match status" value="1"/>
</dbReference>
<dbReference type="CDD" id="cd15442">
    <property type="entry name" value="7tmB2_GPR97"/>
    <property type="match status" value="1"/>
</dbReference>
<feature type="transmembrane region" description="Helical" evidence="6">
    <location>
        <begin position="504"/>
        <end position="523"/>
    </location>
</feature>
<name>A0A8C3GDR0_CAIMO</name>
<dbReference type="InterPro" id="IPR000832">
    <property type="entry name" value="GPCR_2_secretin-like"/>
</dbReference>
<dbReference type="PANTHER" id="PTHR12011">
    <property type="entry name" value="ADHESION G-PROTEIN COUPLED RECEPTOR"/>
    <property type="match status" value="1"/>
</dbReference>
<evidence type="ECO:0000256" key="3">
    <source>
        <dbReference type="ARBA" id="ARBA00022989"/>
    </source>
</evidence>
<evidence type="ECO:0000313" key="9">
    <source>
        <dbReference type="Proteomes" id="UP000694556"/>
    </source>
</evidence>
<evidence type="ECO:0000256" key="1">
    <source>
        <dbReference type="ARBA" id="ARBA00004141"/>
    </source>
</evidence>
<dbReference type="Ensembl" id="ENSCMMT00000001968.1">
    <property type="protein sequence ID" value="ENSCMMP00000001751.1"/>
    <property type="gene ID" value="ENSCMMG00000001164.1"/>
</dbReference>
<proteinExistence type="predicted"/>
<dbReference type="GO" id="GO:0007189">
    <property type="term" value="P:adenylate cyclase-activating G protein-coupled receptor signaling pathway"/>
    <property type="evidence" value="ECO:0007669"/>
    <property type="project" value="TreeGrafter"/>
</dbReference>
<accession>A0A8C3GDR0</accession>